<dbReference type="CDD" id="cd19510">
    <property type="entry name" value="RecA-like_BCS1"/>
    <property type="match status" value="1"/>
</dbReference>
<dbReference type="Pfam" id="PF00004">
    <property type="entry name" value="AAA"/>
    <property type="match status" value="1"/>
</dbReference>
<dbReference type="InterPro" id="IPR003959">
    <property type="entry name" value="ATPase_AAA_core"/>
</dbReference>
<keyword evidence="3" id="KW-0812">Transmembrane</keyword>
<evidence type="ECO:0000256" key="2">
    <source>
        <dbReference type="ARBA" id="ARBA00007448"/>
    </source>
</evidence>
<gene>
    <name evidence="16" type="ORF">BD626DRAFT_625160</name>
</gene>
<dbReference type="InterPro" id="IPR003960">
    <property type="entry name" value="ATPase_AAA_CS"/>
</dbReference>
<evidence type="ECO:0000256" key="8">
    <source>
        <dbReference type="ARBA" id="ARBA00022989"/>
    </source>
</evidence>
<dbReference type="InterPro" id="IPR003593">
    <property type="entry name" value="AAA+_ATPase"/>
</dbReference>
<comment type="caution">
    <text evidence="16">The sequence shown here is derived from an EMBL/GenBank/DDBJ whole genome shotgun (WGS) entry which is preliminary data.</text>
</comment>
<evidence type="ECO:0000256" key="5">
    <source>
        <dbReference type="ARBA" id="ARBA00022792"/>
    </source>
</evidence>
<sequence>MADDIVQQVLSLLSQPTALPSSCTDAAANATVTSMGGSATLAGGISQVGLLSPLVTLFLWFSKLPDWLKLLIVGGVVESCRRTMFSFYNRVLSAFFITATFEEDDDAYDWMMIWLSKQPSWNSAREVQISTKSFGLRGEVATVPGEEAGAAALLGDSRTLSYLPAPSTAHIFWYPPDAPWHMRRRITVSRMQRNAGGYYGGMEESLELRILTRSHTTLNRLLLDAKRTHLAEKENKISIYVADINDSWRHVASRPKRALNSIVLDPGIKNLLIDDARDFLESRDWYGDRGIPFRRGYLLYGAPGCGKTSIIHSMAGELGLDVYIISLSRAGMDDTKLSELISELPTKCIALMEDIDAAFTSGVTTRAQDTSATEEPEKNKREGPREDSSPIASRVSLSGLLNALDGVGAQEGRILFATTNHYEKLDPALCRPGRMDVHVEFRLASKYQARELFRHFYAPRHKRDDGRAPEQEKVADSGYNTAPSSDVSSCASEEAAEQCTGQLHHSARLFRMDAAVADALAARFAEAVPERQFSMASLQGYLMGYKIRPQDAVDDVEGWVATQMTDKVGKHAKGATLVDKGAEKVEET</sequence>
<protein>
    <submittedName>
        <fullName evidence="16">P-loop containing nucleoside triphosphate hydrolase protein</fullName>
    </submittedName>
</protein>
<dbReference type="Gene3D" id="3.40.50.300">
    <property type="entry name" value="P-loop containing nucleotide triphosphate hydrolases"/>
    <property type="match status" value="1"/>
</dbReference>
<keyword evidence="6 16" id="KW-0378">Hydrolase</keyword>
<dbReference type="Pfam" id="PF25426">
    <property type="entry name" value="AAA_lid_BCS1"/>
    <property type="match status" value="1"/>
</dbReference>
<evidence type="ECO:0000256" key="10">
    <source>
        <dbReference type="ARBA" id="ARBA00023136"/>
    </source>
</evidence>
<keyword evidence="9" id="KW-0496">Mitochondrion</keyword>
<dbReference type="SMART" id="SM01024">
    <property type="entry name" value="BCS1_N"/>
    <property type="match status" value="1"/>
</dbReference>
<feature type="compositionally biased region" description="Basic and acidic residues" evidence="13">
    <location>
        <begin position="462"/>
        <end position="475"/>
    </location>
</feature>
<dbReference type="SUPFAM" id="SSF52540">
    <property type="entry name" value="P-loop containing nucleoside triphosphate hydrolases"/>
    <property type="match status" value="1"/>
</dbReference>
<proteinExistence type="inferred from homology"/>
<feature type="compositionally biased region" description="Polar residues" evidence="13">
    <location>
        <begin position="363"/>
        <end position="373"/>
    </location>
</feature>
<organism evidence="16 17">
    <name type="scientific">Schizophyllum amplum</name>
    <dbReference type="NCBI Taxonomy" id="97359"/>
    <lineage>
        <taxon>Eukaryota</taxon>
        <taxon>Fungi</taxon>
        <taxon>Dikarya</taxon>
        <taxon>Basidiomycota</taxon>
        <taxon>Agaricomycotina</taxon>
        <taxon>Agaricomycetes</taxon>
        <taxon>Agaricomycetidae</taxon>
        <taxon>Agaricales</taxon>
        <taxon>Schizophyllaceae</taxon>
        <taxon>Schizophyllum</taxon>
    </lineage>
</organism>
<dbReference type="InterPro" id="IPR014851">
    <property type="entry name" value="BCS1_N"/>
</dbReference>
<accession>A0A550CYK3</accession>
<dbReference type="Proteomes" id="UP000320762">
    <property type="component" value="Unassembled WGS sequence"/>
</dbReference>
<reference evidence="16 17" key="1">
    <citation type="journal article" date="2019" name="New Phytol.">
        <title>Comparative genomics reveals unique wood-decay strategies and fruiting body development in the Schizophyllaceae.</title>
        <authorList>
            <person name="Almasi E."/>
            <person name="Sahu N."/>
            <person name="Krizsan K."/>
            <person name="Balint B."/>
            <person name="Kovacs G.M."/>
            <person name="Kiss B."/>
            <person name="Cseklye J."/>
            <person name="Drula E."/>
            <person name="Henrissat B."/>
            <person name="Nagy I."/>
            <person name="Chovatia M."/>
            <person name="Adam C."/>
            <person name="LaButti K."/>
            <person name="Lipzen A."/>
            <person name="Riley R."/>
            <person name="Grigoriev I.V."/>
            <person name="Nagy L.G."/>
        </authorList>
    </citation>
    <scope>NUCLEOTIDE SEQUENCE [LARGE SCALE GENOMIC DNA]</scope>
    <source>
        <strain evidence="16 17">NL-1724</strain>
    </source>
</reference>
<feature type="compositionally biased region" description="Polar residues" evidence="13">
    <location>
        <begin position="478"/>
        <end position="490"/>
    </location>
</feature>
<dbReference type="EMBL" id="VDMD01000001">
    <property type="protein sequence ID" value="TRM69869.1"/>
    <property type="molecule type" value="Genomic_DNA"/>
</dbReference>
<comment type="catalytic activity">
    <reaction evidence="11">
        <text>ATP + H2O = ADP + phosphate + H(+)</text>
        <dbReference type="Rhea" id="RHEA:13065"/>
        <dbReference type="ChEBI" id="CHEBI:15377"/>
        <dbReference type="ChEBI" id="CHEBI:15378"/>
        <dbReference type="ChEBI" id="CHEBI:30616"/>
        <dbReference type="ChEBI" id="CHEBI:43474"/>
        <dbReference type="ChEBI" id="CHEBI:456216"/>
    </reaction>
    <physiologicalReaction direction="left-to-right" evidence="11">
        <dbReference type="Rhea" id="RHEA:13066"/>
    </physiologicalReaction>
</comment>
<evidence type="ECO:0000313" key="16">
    <source>
        <dbReference type="EMBL" id="TRM69869.1"/>
    </source>
</evidence>
<evidence type="ECO:0000256" key="4">
    <source>
        <dbReference type="ARBA" id="ARBA00022741"/>
    </source>
</evidence>
<dbReference type="InterPro" id="IPR027417">
    <property type="entry name" value="P-loop_NTPase"/>
</dbReference>
<evidence type="ECO:0000256" key="1">
    <source>
        <dbReference type="ARBA" id="ARBA00004434"/>
    </source>
</evidence>
<keyword evidence="17" id="KW-1185">Reference proteome</keyword>
<feature type="region of interest" description="Disordered" evidence="13">
    <location>
        <begin position="363"/>
        <end position="392"/>
    </location>
</feature>
<keyword evidence="5" id="KW-0999">Mitochondrion inner membrane</keyword>
<dbReference type="PANTHER" id="PTHR23070">
    <property type="entry name" value="BCS1 AAA-TYPE ATPASE"/>
    <property type="match status" value="1"/>
</dbReference>
<keyword evidence="10" id="KW-0472">Membrane</keyword>
<evidence type="ECO:0000256" key="6">
    <source>
        <dbReference type="ARBA" id="ARBA00022801"/>
    </source>
</evidence>
<dbReference type="PROSITE" id="PS00674">
    <property type="entry name" value="AAA"/>
    <property type="match status" value="1"/>
</dbReference>
<evidence type="ECO:0000259" key="15">
    <source>
        <dbReference type="SMART" id="SM01024"/>
    </source>
</evidence>
<dbReference type="InterPro" id="IPR057495">
    <property type="entry name" value="AAA_lid_BCS1"/>
</dbReference>
<dbReference type="SMART" id="SM00382">
    <property type="entry name" value="AAA"/>
    <property type="match status" value="1"/>
</dbReference>
<keyword evidence="7 12" id="KW-0067">ATP-binding</keyword>
<comment type="similarity">
    <text evidence="2">Belongs to the AAA ATPase family. BCS1 subfamily.</text>
</comment>
<evidence type="ECO:0000256" key="7">
    <source>
        <dbReference type="ARBA" id="ARBA00022840"/>
    </source>
</evidence>
<dbReference type="GO" id="GO:0005743">
    <property type="term" value="C:mitochondrial inner membrane"/>
    <property type="evidence" value="ECO:0007669"/>
    <property type="project" value="UniProtKB-SubCell"/>
</dbReference>
<feature type="domain" description="AAA+ ATPase" evidence="14">
    <location>
        <begin position="293"/>
        <end position="445"/>
    </location>
</feature>
<feature type="compositionally biased region" description="Basic and acidic residues" evidence="13">
    <location>
        <begin position="375"/>
        <end position="388"/>
    </location>
</feature>
<dbReference type="InterPro" id="IPR050747">
    <property type="entry name" value="Mitochondrial_chaperone_BCS1"/>
</dbReference>
<feature type="domain" description="BCS1 N-terminal" evidence="15">
    <location>
        <begin position="71"/>
        <end position="262"/>
    </location>
</feature>
<dbReference type="STRING" id="97359.A0A550CYK3"/>
<feature type="region of interest" description="Disordered" evidence="13">
    <location>
        <begin position="462"/>
        <end position="490"/>
    </location>
</feature>
<name>A0A550CYK3_9AGAR</name>
<evidence type="ECO:0000256" key="3">
    <source>
        <dbReference type="ARBA" id="ARBA00022692"/>
    </source>
</evidence>
<dbReference type="GO" id="GO:0005524">
    <property type="term" value="F:ATP binding"/>
    <property type="evidence" value="ECO:0007669"/>
    <property type="project" value="UniProtKB-KW"/>
</dbReference>
<evidence type="ECO:0000256" key="12">
    <source>
        <dbReference type="RuleBase" id="RU003651"/>
    </source>
</evidence>
<keyword evidence="4 12" id="KW-0547">Nucleotide-binding</keyword>
<evidence type="ECO:0000256" key="11">
    <source>
        <dbReference type="ARBA" id="ARBA00048778"/>
    </source>
</evidence>
<dbReference type="Pfam" id="PF08740">
    <property type="entry name" value="BCS1_N"/>
    <property type="match status" value="1"/>
</dbReference>
<evidence type="ECO:0000256" key="13">
    <source>
        <dbReference type="SAM" id="MobiDB-lite"/>
    </source>
</evidence>
<dbReference type="GO" id="GO:0016887">
    <property type="term" value="F:ATP hydrolysis activity"/>
    <property type="evidence" value="ECO:0007669"/>
    <property type="project" value="InterPro"/>
</dbReference>
<dbReference type="OrthoDB" id="10251412at2759"/>
<evidence type="ECO:0000259" key="14">
    <source>
        <dbReference type="SMART" id="SM00382"/>
    </source>
</evidence>
<keyword evidence="8" id="KW-1133">Transmembrane helix</keyword>
<comment type="subcellular location">
    <subcellularLocation>
        <location evidence="1">Mitochondrion inner membrane</location>
        <topology evidence="1">Single-pass membrane protein</topology>
    </subcellularLocation>
</comment>
<evidence type="ECO:0000313" key="17">
    <source>
        <dbReference type="Proteomes" id="UP000320762"/>
    </source>
</evidence>
<dbReference type="AlphaFoldDB" id="A0A550CYK3"/>
<evidence type="ECO:0000256" key="9">
    <source>
        <dbReference type="ARBA" id="ARBA00023128"/>
    </source>
</evidence>